<keyword evidence="1" id="KW-1133">Transmembrane helix</keyword>
<reference evidence="2 3" key="1">
    <citation type="submission" date="2018-06" db="EMBL/GenBank/DDBJ databases">
        <authorList>
            <consortium name="Pathogen Informatics"/>
            <person name="Doyle S."/>
        </authorList>
    </citation>
    <scope>NUCLEOTIDE SEQUENCE [LARGE SCALE GENOMIC DNA]</scope>
    <source>
        <strain evidence="2 3">NCTC10343</strain>
    </source>
</reference>
<dbReference type="RefSeq" id="WP_019687612.1">
    <property type="nucleotide sequence ID" value="NZ_CP036496.1"/>
</dbReference>
<gene>
    <name evidence="2" type="ORF">NCTC10343_03088</name>
</gene>
<feature type="transmembrane region" description="Helical" evidence="1">
    <location>
        <begin position="6"/>
        <end position="24"/>
    </location>
</feature>
<keyword evidence="1" id="KW-0812">Transmembrane</keyword>
<organism evidence="2 3">
    <name type="scientific">Paenibacillus polymyxa</name>
    <name type="common">Bacillus polymyxa</name>
    <dbReference type="NCBI Taxonomy" id="1406"/>
    <lineage>
        <taxon>Bacteria</taxon>
        <taxon>Bacillati</taxon>
        <taxon>Bacillota</taxon>
        <taxon>Bacilli</taxon>
        <taxon>Bacillales</taxon>
        <taxon>Paenibacillaceae</taxon>
        <taxon>Paenibacillus</taxon>
    </lineage>
</organism>
<sequence length="150" mass="18048">MNAGWAALIGGLVASLVSLLNNWFQTRREREKDNRLRNWNLEDKEMSRKYEEFKVLNQVLEADGQERMISYEYDSESSKTFAKFNLVKYRESIRHILFNNLDLLPPKVRNKTRKLDITIFDNTDKVRYEWNNEMSNLYTDLIKEILKNYK</sequence>
<keyword evidence="1" id="KW-0472">Membrane</keyword>
<dbReference type="GeneID" id="93346450"/>
<accession>A0A378Y069</accession>
<dbReference type="Proteomes" id="UP000254400">
    <property type="component" value="Unassembled WGS sequence"/>
</dbReference>
<evidence type="ECO:0000313" key="2">
    <source>
        <dbReference type="EMBL" id="SUA70218.1"/>
    </source>
</evidence>
<dbReference type="AlphaFoldDB" id="A0A378Y069"/>
<name>A0A378Y069_PAEPO</name>
<evidence type="ECO:0000256" key="1">
    <source>
        <dbReference type="SAM" id="Phobius"/>
    </source>
</evidence>
<protein>
    <submittedName>
        <fullName evidence="2">Uncharacterized protein</fullName>
    </submittedName>
</protein>
<dbReference type="EMBL" id="UGSC01000001">
    <property type="protein sequence ID" value="SUA70218.1"/>
    <property type="molecule type" value="Genomic_DNA"/>
</dbReference>
<proteinExistence type="predicted"/>
<evidence type="ECO:0000313" key="3">
    <source>
        <dbReference type="Proteomes" id="UP000254400"/>
    </source>
</evidence>